<organism evidence="3 4">
    <name type="scientific">Deinococcus ruber</name>
    <dbReference type="NCBI Taxonomy" id="1848197"/>
    <lineage>
        <taxon>Bacteria</taxon>
        <taxon>Thermotogati</taxon>
        <taxon>Deinococcota</taxon>
        <taxon>Deinococci</taxon>
        <taxon>Deinococcales</taxon>
        <taxon>Deinococcaceae</taxon>
        <taxon>Deinococcus</taxon>
    </lineage>
</organism>
<accession>A0A918F4M1</accession>
<evidence type="ECO:0000313" key="4">
    <source>
        <dbReference type="Proteomes" id="UP000603865"/>
    </source>
</evidence>
<name>A0A918F4M1_9DEIO</name>
<dbReference type="AlphaFoldDB" id="A0A918F4M1"/>
<comment type="caution">
    <text evidence="3">The sequence shown here is derived from an EMBL/GenBank/DDBJ whole genome shotgun (WGS) entry which is preliminary data.</text>
</comment>
<sequence length="691" mass="75443">MALKLLRLPSPCPFDGALPPLRVDPDFLYRIPLAAAQVFTALRGTQTLSETEDVLDSWPLAGQALLVASPTLERERRRGTLRPKAERQMQRSLHRYLIRASTRSLPFGLFAAIGSATCAPVASQRVSPTLDVAISALSGAVQQARPAVEAALPPDLRCYLNPTAQWKNGTLSWEALTAPAERCCPCSPALHSVLQACREPVELAELLEQLNPSLIRALLSTDVLLSEFQPLLTVSLEHSARLNRFSQQILGSDVTQAALRQAYSQAGAAQQLELLRSALTPATVPDGMVQRTLALDAVLSGCVAVPPDVSATVLEGVLALRASPVPQHPDTALNDFQNAWGDRFGEDFGPFGSALALWQQAEERAAYRERQPHAASVDERWTALLDETTGPSLCLTDDLLTSLSNAVLSWPDEFDVLGWLLAADLHALRQGEYSVALLGGSTPAAGQTSARSRASHPVLPGPAQHARPGHILTALCLQHAAAAANDTARCWPGTSLELHVPGHPSVPRSRRVDVSRLQIRCRAGQTEVWCGERGQCLHLHLPTLTRADQLGPTARFLVQIALQRRQPPRWQWGECSGRPVLPRVTRGRCVLSAARWRFPDAWRTAGDLSDQQLQRWLDSVQLPDLIQIGQNDRQLTLDLGHPVHRDLLRAEWRSGAASLREALATPDQAWFEGDGGQRHLFEGVWTVRRGA</sequence>
<dbReference type="Pfam" id="PF04738">
    <property type="entry name" value="Lant_dehydr_N"/>
    <property type="match status" value="1"/>
</dbReference>
<feature type="domain" description="Lantibiotic dehydratase N-terminal" evidence="2">
    <location>
        <begin position="61"/>
        <end position="648"/>
    </location>
</feature>
<dbReference type="RefSeq" id="WP_189089198.1">
    <property type="nucleotide sequence ID" value="NZ_BMQL01000006.1"/>
</dbReference>
<reference evidence="3" key="1">
    <citation type="journal article" date="2014" name="Int. J. Syst. Evol. Microbiol.">
        <title>Complete genome sequence of Corynebacterium casei LMG S-19264T (=DSM 44701T), isolated from a smear-ripened cheese.</title>
        <authorList>
            <consortium name="US DOE Joint Genome Institute (JGI-PGF)"/>
            <person name="Walter F."/>
            <person name="Albersmeier A."/>
            <person name="Kalinowski J."/>
            <person name="Ruckert C."/>
        </authorList>
    </citation>
    <scope>NUCLEOTIDE SEQUENCE</scope>
    <source>
        <strain evidence="3">JCM 31311</strain>
    </source>
</reference>
<dbReference type="EMBL" id="BMQL01000006">
    <property type="protein sequence ID" value="GGR04061.1"/>
    <property type="molecule type" value="Genomic_DNA"/>
</dbReference>
<proteinExistence type="predicted"/>
<dbReference type="Proteomes" id="UP000603865">
    <property type="component" value="Unassembled WGS sequence"/>
</dbReference>
<keyword evidence="4" id="KW-1185">Reference proteome</keyword>
<evidence type="ECO:0000313" key="3">
    <source>
        <dbReference type="EMBL" id="GGR04061.1"/>
    </source>
</evidence>
<gene>
    <name evidence="3" type="ORF">GCM10008957_16280</name>
</gene>
<evidence type="ECO:0000256" key="1">
    <source>
        <dbReference type="SAM" id="MobiDB-lite"/>
    </source>
</evidence>
<feature type="region of interest" description="Disordered" evidence="1">
    <location>
        <begin position="444"/>
        <end position="463"/>
    </location>
</feature>
<protein>
    <recommendedName>
        <fullName evidence="2">Lantibiotic dehydratase N-terminal domain-containing protein</fullName>
    </recommendedName>
</protein>
<dbReference type="InterPro" id="IPR006827">
    <property type="entry name" value="Lant_deHydtase_N"/>
</dbReference>
<reference evidence="3" key="2">
    <citation type="submission" date="2020-09" db="EMBL/GenBank/DDBJ databases">
        <authorList>
            <person name="Sun Q."/>
            <person name="Ohkuma M."/>
        </authorList>
    </citation>
    <scope>NUCLEOTIDE SEQUENCE</scope>
    <source>
        <strain evidence="3">JCM 31311</strain>
    </source>
</reference>
<evidence type="ECO:0000259" key="2">
    <source>
        <dbReference type="Pfam" id="PF04738"/>
    </source>
</evidence>